<dbReference type="InterPro" id="IPR027417">
    <property type="entry name" value="P-loop_NTPase"/>
</dbReference>
<keyword evidence="2" id="KW-0342">GTP-binding</keyword>
<sequence>MSENTPNTVGENFPPASAPPLLSETPKETAGLEIQNHLELVQDLRSGWLPCPQGCAFGGCFPCPSFFQRDEMEGEGRDGVEWAVCDCGFEFCSRCGASRESIETHDARYHFPHCTHQPSAATACVIGGGGPTSEEGPGGQQEGTPACPRAEPHFAPCNRCSLSGRSCPGPPLPDGKYPETYLGPLASRRGLPITEKRLEVLMEALRAGRMAARNGGKGPGLSWGHAGAHRPFVYALAGKTGAGKSESGNSLSGTTSFIAASSFSSVTESVCSCNYSFKPSMGDVDVKSPEGLAPSEWVAIDTPGFFDTQQSRTELLQKVGEFAREAPMGLDALLVVVREGRATEEELRTLQQIENAFGEEIWKHAVILVTHCRNSSIVEEIVELPLEHPLRKACEKAEWRVWKIDNRPAGAGEETERQRDRAMIHMLMRRARNKRGAVYDSKSFQIAREERLRTLVSDEFGALAQYEAELEETHRGLASGRLTKAEFEMHRKRILDRAARAREEMGQAERARLSRRLEASDSVREWGMKAGIAVAGATAVGTVTYLTAAALAGVATTAAMPLAASGAGALMWSRAHPTSFQAATRAVGTRWGSLSAFIPSPSTAYAAASGAVGLFGRGTRAASSALEYASSFVASGSGGRASASSANEEGGDTVEMQGATSARGGRGEEEQRWEDYTRPCPSSVSGPLAGVGVERERFGDADMGGSVDARLNPEGREGQNEKEGGKGADTPPRPSLVDVQAFMHV</sequence>
<feature type="compositionally biased region" description="Polar residues" evidence="3">
    <location>
        <begin position="1"/>
        <end position="10"/>
    </location>
</feature>
<feature type="compositionally biased region" description="Basic and acidic residues" evidence="3">
    <location>
        <begin position="711"/>
        <end position="726"/>
    </location>
</feature>
<gene>
    <name evidence="5" type="ORF">Cvel_19694</name>
</gene>
<feature type="region of interest" description="Disordered" evidence="3">
    <location>
        <begin position="635"/>
        <end position="745"/>
    </location>
</feature>
<proteinExistence type="predicted"/>
<protein>
    <recommendedName>
        <fullName evidence="4">AIG1-type G domain-containing protein</fullName>
    </recommendedName>
</protein>
<feature type="region of interest" description="Disordered" evidence="3">
    <location>
        <begin position="1"/>
        <end position="24"/>
    </location>
</feature>
<feature type="compositionally biased region" description="Low complexity" evidence="3">
    <location>
        <begin position="635"/>
        <end position="648"/>
    </location>
</feature>
<dbReference type="Pfam" id="PF04548">
    <property type="entry name" value="AIG1"/>
    <property type="match status" value="1"/>
</dbReference>
<organism evidence="5">
    <name type="scientific">Chromera velia CCMP2878</name>
    <dbReference type="NCBI Taxonomy" id="1169474"/>
    <lineage>
        <taxon>Eukaryota</taxon>
        <taxon>Sar</taxon>
        <taxon>Alveolata</taxon>
        <taxon>Colpodellida</taxon>
        <taxon>Chromeraceae</taxon>
        <taxon>Chromera</taxon>
    </lineage>
</organism>
<dbReference type="InterPro" id="IPR045058">
    <property type="entry name" value="GIMA/IAN/Toc"/>
</dbReference>
<dbReference type="Gene3D" id="3.40.50.300">
    <property type="entry name" value="P-loop containing nucleotide triphosphate hydrolases"/>
    <property type="match status" value="1"/>
</dbReference>
<dbReference type="SUPFAM" id="SSF52540">
    <property type="entry name" value="P-loop containing nucleoside triphosphate hydrolases"/>
    <property type="match status" value="1"/>
</dbReference>
<dbReference type="VEuPathDB" id="CryptoDB:Cvel_19694"/>
<dbReference type="GO" id="GO:0005525">
    <property type="term" value="F:GTP binding"/>
    <property type="evidence" value="ECO:0007669"/>
    <property type="project" value="UniProtKB-KW"/>
</dbReference>
<dbReference type="AlphaFoldDB" id="A0A0G4G0Y5"/>
<dbReference type="InterPro" id="IPR006703">
    <property type="entry name" value="G_AIG1"/>
</dbReference>
<evidence type="ECO:0000256" key="3">
    <source>
        <dbReference type="SAM" id="MobiDB-lite"/>
    </source>
</evidence>
<evidence type="ECO:0000256" key="1">
    <source>
        <dbReference type="ARBA" id="ARBA00022741"/>
    </source>
</evidence>
<evidence type="ECO:0000256" key="2">
    <source>
        <dbReference type="ARBA" id="ARBA00023134"/>
    </source>
</evidence>
<name>A0A0G4G0Y5_9ALVE</name>
<dbReference type="PANTHER" id="PTHR10903">
    <property type="entry name" value="GTPASE, IMAP FAMILY MEMBER-RELATED"/>
    <property type="match status" value="1"/>
</dbReference>
<feature type="compositionally biased region" description="Basic and acidic residues" evidence="3">
    <location>
        <begin position="665"/>
        <end position="677"/>
    </location>
</feature>
<feature type="domain" description="AIG1-type G" evidence="4">
    <location>
        <begin position="229"/>
        <end position="448"/>
    </location>
</feature>
<evidence type="ECO:0000313" key="5">
    <source>
        <dbReference type="EMBL" id="CEM21624.1"/>
    </source>
</evidence>
<accession>A0A0G4G0Y5</accession>
<dbReference type="PANTHER" id="PTHR10903:SF184">
    <property type="entry name" value="GTP-BINDING PROTEIN A"/>
    <property type="match status" value="1"/>
</dbReference>
<dbReference type="PROSITE" id="PS51720">
    <property type="entry name" value="G_AIG1"/>
    <property type="match status" value="1"/>
</dbReference>
<reference evidence="5" key="1">
    <citation type="submission" date="2014-11" db="EMBL/GenBank/DDBJ databases">
        <authorList>
            <person name="Otto D Thomas"/>
            <person name="Naeem Raeece"/>
        </authorList>
    </citation>
    <scope>NUCLEOTIDE SEQUENCE</scope>
</reference>
<dbReference type="EMBL" id="CDMZ01000793">
    <property type="protein sequence ID" value="CEM21624.1"/>
    <property type="molecule type" value="Genomic_DNA"/>
</dbReference>
<evidence type="ECO:0000259" key="4">
    <source>
        <dbReference type="PROSITE" id="PS51720"/>
    </source>
</evidence>
<keyword evidence="1" id="KW-0547">Nucleotide-binding</keyword>